<evidence type="ECO:0000313" key="2">
    <source>
        <dbReference type="EMBL" id="KFJ05493.1"/>
    </source>
</evidence>
<dbReference type="InterPro" id="IPR020843">
    <property type="entry name" value="ER"/>
</dbReference>
<evidence type="ECO:0000259" key="1">
    <source>
        <dbReference type="SMART" id="SM00829"/>
    </source>
</evidence>
<dbReference type="Gene3D" id="3.90.180.10">
    <property type="entry name" value="Medium-chain alcohol dehydrogenases, catalytic domain"/>
    <property type="match status" value="1"/>
</dbReference>
<keyword evidence="3" id="KW-1185">Reference proteome</keyword>
<dbReference type="SUPFAM" id="SSF50129">
    <property type="entry name" value="GroES-like"/>
    <property type="match status" value="1"/>
</dbReference>
<dbReference type="InterPro" id="IPR011032">
    <property type="entry name" value="GroES-like_sf"/>
</dbReference>
<dbReference type="GO" id="GO:0003960">
    <property type="term" value="F:quinone reductase (NADPH) activity"/>
    <property type="evidence" value="ECO:0007669"/>
    <property type="project" value="UniProtKB-EC"/>
</dbReference>
<dbReference type="RefSeq" id="WP_026641625.1">
    <property type="nucleotide sequence ID" value="NZ_JGZU01000015.1"/>
</dbReference>
<dbReference type="eggNOG" id="COG0604">
    <property type="taxonomic scope" value="Bacteria"/>
</dbReference>
<dbReference type="CDD" id="cd05289">
    <property type="entry name" value="MDR_like_2"/>
    <property type="match status" value="1"/>
</dbReference>
<accession>A0A087ECJ2</accession>
<dbReference type="AlphaFoldDB" id="A0A087ECJ2"/>
<dbReference type="SMART" id="SM00829">
    <property type="entry name" value="PKS_ER"/>
    <property type="match status" value="1"/>
</dbReference>
<dbReference type="STRING" id="356829.BITS_0169"/>
<dbReference type="PANTHER" id="PTHR11695:SF294">
    <property type="entry name" value="RETICULON-4-INTERACTING PROTEIN 1, MITOCHONDRIAL"/>
    <property type="match status" value="1"/>
</dbReference>
<dbReference type="InterPro" id="IPR036291">
    <property type="entry name" value="NAD(P)-bd_dom_sf"/>
</dbReference>
<dbReference type="Proteomes" id="UP000029080">
    <property type="component" value="Unassembled WGS sequence"/>
</dbReference>
<reference evidence="2 3" key="1">
    <citation type="submission" date="2014-03" db="EMBL/GenBank/DDBJ databases">
        <title>Genomics of Bifidobacteria.</title>
        <authorList>
            <person name="Ventura M."/>
            <person name="Milani C."/>
            <person name="Lugli G.A."/>
        </authorList>
    </citation>
    <scope>NUCLEOTIDE SEQUENCE [LARGE SCALE GENOMIC DNA]</scope>
    <source>
        <strain evidence="2 3">JCM 13495</strain>
    </source>
</reference>
<name>A0A087ECJ2_9BIFI</name>
<protein>
    <submittedName>
        <fullName evidence="2">Oxidoreductase, zinc-binding</fullName>
        <ecNumber evidence="2">1.6.5.5</ecNumber>
    </submittedName>
</protein>
<keyword evidence="2" id="KW-0560">Oxidoreductase</keyword>
<dbReference type="OrthoDB" id="3175656at2"/>
<dbReference type="Gene3D" id="3.40.50.720">
    <property type="entry name" value="NAD(P)-binding Rossmann-like Domain"/>
    <property type="match status" value="1"/>
</dbReference>
<organism evidence="2 3">
    <name type="scientific">Bifidobacterium tsurumiense</name>
    <dbReference type="NCBI Taxonomy" id="356829"/>
    <lineage>
        <taxon>Bacteria</taxon>
        <taxon>Bacillati</taxon>
        <taxon>Actinomycetota</taxon>
        <taxon>Actinomycetes</taxon>
        <taxon>Bifidobacteriales</taxon>
        <taxon>Bifidobacteriaceae</taxon>
        <taxon>Bifidobacterium</taxon>
    </lineage>
</organism>
<dbReference type="Pfam" id="PF08240">
    <property type="entry name" value="ADH_N"/>
    <property type="match status" value="1"/>
</dbReference>
<dbReference type="EC" id="1.6.5.5" evidence="2"/>
<dbReference type="InterPro" id="IPR013154">
    <property type="entry name" value="ADH-like_N"/>
</dbReference>
<evidence type="ECO:0000313" key="3">
    <source>
        <dbReference type="Proteomes" id="UP000029080"/>
    </source>
</evidence>
<dbReference type="SUPFAM" id="SSF51735">
    <property type="entry name" value="NAD(P)-binding Rossmann-fold domains"/>
    <property type="match status" value="1"/>
</dbReference>
<proteinExistence type="predicted"/>
<comment type="caution">
    <text evidence="2">The sequence shown here is derived from an EMBL/GenBank/DDBJ whole genome shotgun (WGS) entry which is preliminary data.</text>
</comment>
<dbReference type="Pfam" id="PF13602">
    <property type="entry name" value="ADH_zinc_N_2"/>
    <property type="match status" value="1"/>
</dbReference>
<dbReference type="EMBL" id="JGZU01000015">
    <property type="protein sequence ID" value="KFJ05493.1"/>
    <property type="molecule type" value="Genomic_DNA"/>
</dbReference>
<feature type="domain" description="Enoyl reductase (ER)" evidence="1">
    <location>
        <begin position="11"/>
        <end position="342"/>
    </location>
</feature>
<dbReference type="PANTHER" id="PTHR11695">
    <property type="entry name" value="ALCOHOL DEHYDROGENASE RELATED"/>
    <property type="match status" value="1"/>
</dbReference>
<dbReference type="InterPro" id="IPR050700">
    <property type="entry name" value="YIM1/Zinc_Alcohol_DH_Fams"/>
</dbReference>
<gene>
    <name evidence="2" type="ORF">BITS_0169</name>
</gene>
<sequence length="348" mass="37172">MKAARLYSYSSDQQELQLDDVPTPQPKAGQALIRVLAAGVNPLDNMIAHGEVKLITPYKLPLIAGNELVGIIESINAPAVLSASSHSSATTAEFKEGQRVFARLPFRSIGAFAEYVAVDLEALAPVPDYLTTIQAAAVPLTALTITQAFELMNPQPGQTIFISGGTGGVGAMAIPLAVAQGLTVITNGSARNKERVMALGTSRFLDYATEDYAAALHDIDFVLDTRGGEETEKQMSILRSGGHLVSLKGMPNGAFARRMGLSAPKRLLFTVAGRKLDRMAARYGITYDFIFVQSNGAQLRSAAQILQDRNITPSVDTVFPFEQVNEALVKVVNGHSRGKTVLSIAEGK</sequence>